<feature type="domain" description="Hydantoinase/oxoprolinase N-terminal" evidence="2">
    <location>
        <begin position="3"/>
        <end position="172"/>
    </location>
</feature>
<accession>A0ABV6D2E7</accession>
<dbReference type="PANTHER" id="PTHR11365">
    <property type="entry name" value="5-OXOPROLINASE RELATED"/>
    <property type="match status" value="1"/>
</dbReference>
<keyword evidence="4" id="KW-1185">Reference proteome</keyword>
<comment type="caution">
    <text evidence="3">The sequence shown here is derived from an EMBL/GenBank/DDBJ whole genome shotgun (WGS) entry which is preliminary data.</text>
</comment>
<reference evidence="3 4" key="1">
    <citation type="submission" date="2024-09" db="EMBL/GenBank/DDBJ databases">
        <authorList>
            <person name="Sun Q."/>
            <person name="Mori K."/>
        </authorList>
    </citation>
    <scope>NUCLEOTIDE SEQUENCE [LARGE SCALE GENOMIC DNA]</scope>
    <source>
        <strain evidence="3 4">CCM 8543</strain>
    </source>
</reference>
<name>A0ABV6D2E7_9HYPH</name>
<dbReference type="Pfam" id="PF01968">
    <property type="entry name" value="Hydantoinase_A"/>
    <property type="match status" value="1"/>
</dbReference>
<dbReference type="Proteomes" id="UP001589755">
    <property type="component" value="Unassembled WGS sequence"/>
</dbReference>
<dbReference type="InterPro" id="IPR043129">
    <property type="entry name" value="ATPase_NBD"/>
</dbReference>
<proteinExistence type="predicted"/>
<feature type="domain" description="Hydantoinase A/oxoprolinase" evidence="1">
    <location>
        <begin position="192"/>
        <end position="370"/>
    </location>
</feature>
<dbReference type="SUPFAM" id="SSF53067">
    <property type="entry name" value="Actin-like ATPase domain"/>
    <property type="match status" value="2"/>
</dbReference>
<protein>
    <submittedName>
        <fullName evidence="3">Hydantoinase/oxoprolinase family protein</fullName>
    </submittedName>
</protein>
<dbReference type="EMBL" id="JBHLXD010000001">
    <property type="protein sequence ID" value="MFC0206813.1"/>
    <property type="molecule type" value="Genomic_DNA"/>
</dbReference>
<dbReference type="PANTHER" id="PTHR11365:SF10">
    <property type="entry name" value="HYDANTOINASE_OXOPROLINASE"/>
    <property type="match status" value="1"/>
</dbReference>
<dbReference type="InterPro" id="IPR045079">
    <property type="entry name" value="Oxoprolinase-like"/>
</dbReference>
<organism evidence="3 4">
    <name type="scientific">Chelativorans intermedius</name>
    <dbReference type="NCBI Taxonomy" id="515947"/>
    <lineage>
        <taxon>Bacteria</taxon>
        <taxon>Pseudomonadati</taxon>
        <taxon>Pseudomonadota</taxon>
        <taxon>Alphaproteobacteria</taxon>
        <taxon>Hyphomicrobiales</taxon>
        <taxon>Phyllobacteriaceae</taxon>
        <taxon>Chelativorans</taxon>
    </lineage>
</organism>
<evidence type="ECO:0000313" key="3">
    <source>
        <dbReference type="EMBL" id="MFC0206813.1"/>
    </source>
</evidence>
<dbReference type="RefSeq" id="WP_261519006.1">
    <property type="nucleotide sequence ID" value="NZ_JAODNW010000002.1"/>
</dbReference>
<gene>
    <name evidence="3" type="ORF">ACFFJ2_00185</name>
</gene>
<sequence>MYRLGIDVGGTNTDAVVMQDRKVLAGVKAATTEDVTSGVLEALEQVLTKSGVERTRIDTVMIGTTHFTNAVIERKHISPVAAIRLGLPATACLPPMVDWPESLRQATGDLGYLVRGGYEFDGREIAPLDEAEIDRIADDINAKKVAAAAISAVFSPINREMEIAAKERLRRKCPDLPVVLSSDIGRIGLLERESAAIMNASLLALSERTVEAFARALRSIGLVCPFYITQNDGTLMSADVVKRFPVLTFASGPTNSMRGAAFLTGIKNGIVVDIGGTTTDVGALQQGFPRQAATVVDIGGVRTNFRMPDVFSIGLGGGSLVRRGPDGAVSVGPQSVGYRITKEAMVFGGDTLTATDIAVALGQCEVGDVSRAAAIDKATAGEARRLITQMLETAVERSRISPEPVPVIAVGGGSILMPERLGELAVLRPENFAVANAVGAAIAQISGEVDRIYALENGLSREECLRQAEEEATQRALASGAQAGTIEVIEREDVPLAYLPGNATRIHVKVVGEMGGAHADQPA</sequence>
<evidence type="ECO:0000313" key="4">
    <source>
        <dbReference type="Proteomes" id="UP001589755"/>
    </source>
</evidence>
<dbReference type="Gene3D" id="3.30.420.40">
    <property type="match status" value="1"/>
</dbReference>
<dbReference type="InterPro" id="IPR002821">
    <property type="entry name" value="Hydantoinase_A"/>
</dbReference>
<dbReference type="Pfam" id="PF05378">
    <property type="entry name" value="Hydant_A_N"/>
    <property type="match status" value="1"/>
</dbReference>
<evidence type="ECO:0000259" key="2">
    <source>
        <dbReference type="Pfam" id="PF05378"/>
    </source>
</evidence>
<dbReference type="InterPro" id="IPR008040">
    <property type="entry name" value="Hydant_A_N"/>
</dbReference>
<evidence type="ECO:0000259" key="1">
    <source>
        <dbReference type="Pfam" id="PF01968"/>
    </source>
</evidence>